<dbReference type="HAMAP" id="MF_01477">
    <property type="entry name" value="Iojap_RsfS"/>
    <property type="match status" value="1"/>
</dbReference>
<dbReference type="InterPro" id="IPR043519">
    <property type="entry name" value="NT_sf"/>
</dbReference>
<dbReference type="GO" id="GO:0005737">
    <property type="term" value="C:cytoplasm"/>
    <property type="evidence" value="ECO:0007669"/>
    <property type="project" value="UniProtKB-SubCell"/>
</dbReference>
<sequence>MTEKTIDILPLVIEGIRERKGRKITTVDMSEIDTAAARRFIICEGTSTQHVAAVADSVREYLLEKEHIKPYNYDGYGNSQWIVIDYGDTLVHVFLPETRSLYDLEDLWSDARITDYPDED</sequence>
<keyword evidence="2" id="KW-0963">Cytoplasm</keyword>
<dbReference type="GO" id="GO:0042256">
    <property type="term" value="P:cytosolic ribosome assembly"/>
    <property type="evidence" value="ECO:0007669"/>
    <property type="project" value="UniProtKB-UniRule"/>
</dbReference>
<organism evidence="3 4">
    <name type="scientific">Duncaniella dubosii</name>
    <dbReference type="NCBI Taxonomy" id="2518971"/>
    <lineage>
        <taxon>Bacteria</taxon>
        <taxon>Pseudomonadati</taxon>
        <taxon>Bacteroidota</taxon>
        <taxon>Bacteroidia</taxon>
        <taxon>Bacteroidales</taxon>
        <taxon>Muribaculaceae</taxon>
        <taxon>Duncaniella</taxon>
    </lineage>
</organism>
<reference evidence="4" key="1">
    <citation type="submission" date="2019-02" db="EMBL/GenBank/DDBJ databases">
        <title>Isolation and identification of novel species under the genus Muribaculum.</title>
        <authorList>
            <person name="Miyake S."/>
            <person name="Ding Y."/>
            <person name="Low A."/>
            <person name="Soh M."/>
            <person name="Seedorf H."/>
        </authorList>
    </citation>
    <scope>NUCLEOTIDE SEQUENCE [LARGE SCALE GENOMIC DNA]</scope>
    <source>
        <strain evidence="4">H5</strain>
    </source>
</reference>
<dbReference type="NCBIfam" id="TIGR00090">
    <property type="entry name" value="rsfS_iojap_ybeB"/>
    <property type="match status" value="1"/>
</dbReference>
<comment type="similarity">
    <text evidence="1 2">Belongs to the Iojap/RsfS family.</text>
</comment>
<dbReference type="GO" id="GO:0017148">
    <property type="term" value="P:negative regulation of translation"/>
    <property type="evidence" value="ECO:0007669"/>
    <property type="project" value="UniProtKB-UniRule"/>
</dbReference>
<dbReference type="Pfam" id="PF02410">
    <property type="entry name" value="RsfS"/>
    <property type="match status" value="1"/>
</dbReference>
<dbReference type="SUPFAM" id="SSF81301">
    <property type="entry name" value="Nucleotidyltransferase"/>
    <property type="match status" value="1"/>
</dbReference>
<accession>A0A4P7W6V5</accession>
<dbReference type="Gene3D" id="3.30.460.10">
    <property type="entry name" value="Beta Polymerase, domain 2"/>
    <property type="match status" value="1"/>
</dbReference>
<dbReference type="EMBL" id="CP039396">
    <property type="protein sequence ID" value="QCD43300.1"/>
    <property type="molecule type" value="Genomic_DNA"/>
</dbReference>
<keyword evidence="4" id="KW-1185">Reference proteome</keyword>
<proteinExistence type="inferred from homology"/>
<dbReference type="InterPro" id="IPR004394">
    <property type="entry name" value="Iojap/RsfS/C7orf30"/>
</dbReference>
<keyword evidence="2" id="KW-0678">Repressor</keyword>
<evidence type="ECO:0000256" key="2">
    <source>
        <dbReference type="HAMAP-Rule" id="MF_01477"/>
    </source>
</evidence>
<evidence type="ECO:0000256" key="1">
    <source>
        <dbReference type="ARBA" id="ARBA00010574"/>
    </source>
</evidence>
<dbReference type="KEGG" id="ddb:E7747_14090"/>
<dbReference type="GO" id="GO:0090071">
    <property type="term" value="P:negative regulation of ribosome biogenesis"/>
    <property type="evidence" value="ECO:0007669"/>
    <property type="project" value="UniProtKB-UniRule"/>
</dbReference>
<evidence type="ECO:0000313" key="4">
    <source>
        <dbReference type="Proteomes" id="UP000297149"/>
    </source>
</evidence>
<dbReference type="RefSeq" id="WP_123614506.1">
    <property type="nucleotide sequence ID" value="NZ_CAXHQF010000002.1"/>
</dbReference>
<protein>
    <recommendedName>
        <fullName evidence="2">Ribosomal silencing factor RsfS</fullName>
    </recommendedName>
</protein>
<dbReference type="AlphaFoldDB" id="A0A4P7W6V5"/>
<dbReference type="PANTHER" id="PTHR21043">
    <property type="entry name" value="IOJAP SUPERFAMILY ORTHOLOG"/>
    <property type="match status" value="1"/>
</dbReference>
<name>A0A4P7W6V5_9BACT</name>
<comment type="function">
    <text evidence="2">Functions as a ribosomal silencing factor. Interacts with ribosomal protein uL14 (rplN), blocking formation of intersubunit bridge B8. Prevents association of the 30S and 50S ribosomal subunits and the formation of functional ribosomes, thus repressing translation.</text>
</comment>
<dbReference type="PANTHER" id="PTHR21043:SF0">
    <property type="entry name" value="MITOCHONDRIAL ASSEMBLY OF RIBOSOMAL LARGE SUBUNIT PROTEIN 1"/>
    <property type="match status" value="1"/>
</dbReference>
<gene>
    <name evidence="2 3" type="primary">rsfS</name>
    <name evidence="3" type="ORF">E7747_14090</name>
</gene>
<evidence type="ECO:0000313" key="3">
    <source>
        <dbReference type="EMBL" id="QCD43300.1"/>
    </source>
</evidence>
<dbReference type="GO" id="GO:0043023">
    <property type="term" value="F:ribosomal large subunit binding"/>
    <property type="evidence" value="ECO:0007669"/>
    <property type="project" value="TreeGrafter"/>
</dbReference>
<dbReference type="Proteomes" id="UP000297149">
    <property type="component" value="Chromosome"/>
</dbReference>
<comment type="subcellular location">
    <subcellularLocation>
        <location evidence="2">Cytoplasm</location>
    </subcellularLocation>
</comment>
<comment type="subunit">
    <text evidence="2">Interacts with ribosomal protein uL14 (rplN).</text>
</comment>
<keyword evidence="2" id="KW-0810">Translation regulation</keyword>